<evidence type="ECO:0000313" key="3">
    <source>
        <dbReference type="Proteomes" id="UP001501822"/>
    </source>
</evidence>
<gene>
    <name evidence="2" type="ORF">GCM10010151_62690</name>
</gene>
<organism evidence="2 3">
    <name type="scientific">Actinoallomurus spadix</name>
    <dbReference type="NCBI Taxonomy" id="79912"/>
    <lineage>
        <taxon>Bacteria</taxon>
        <taxon>Bacillati</taxon>
        <taxon>Actinomycetota</taxon>
        <taxon>Actinomycetes</taxon>
        <taxon>Streptosporangiales</taxon>
        <taxon>Thermomonosporaceae</taxon>
        <taxon>Actinoallomurus</taxon>
    </lineage>
</organism>
<dbReference type="PANTHER" id="PTHR43794:SF5">
    <property type="entry name" value="CHLOROHYDROLASE FAMILY PROTEIN"/>
    <property type="match status" value="1"/>
</dbReference>
<dbReference type="NCBIfam" id="NF006056">
    <property type="entry name" value="PRK08204.1"/>
    <property type="match status" value="1"/>
</dbReference>
<feature type="domain" description="Amidohydrolase-related" evidence="1">
    <location>
        <begin position="54"/>
        <end position="383"/>
    </location>
</feature>
<dbReference type="Gene3D" id="2.30.40.10">
    <property type="entry name" value="Urease, subunit C, domain 1"/>
    <property type="match status" value="1"/>
</dbReference>
<comment type="caution">
    <text evidence="2">The sequence shown here is derived from an EMBL/GenBank/DDBJ whole genome shotgun (WGS) entry which is preliminary data.</text>
</comment>
<dbReference type="RefSeq" id="WP_252803649.1">
    <property type="nucleotide sequence ID" value="NZ_BAAABM010000064.1"/>
</dbReference>
<protein>
    <submittedName>
        <fullName evidence="2">Amidohydrolase family protein</fullName>
    </submittedName>
</protein>
<dbReference type="InterPro" id="IPR011059">
    <property type="entry name" value="Metal-dep_hydrolase_composite"/>
</dbReference>
<dbReference type="SUPFAM" id="SSF51556">
    <property type="entry name" value="Metallo-dependent hydrolases"/>
    <property type="match status" value="1"/>
</dbReference>
<dbReference type="EMBL" id="BAAABM010000064">
    <property type="protein sequence ID" value="GAA0364183.1"/>
    <property type="molecule type" value="Genomic_DNA"/>
</dbReference>
<evidence type="ECO:0000259" key="1">
    <source>
        <dbReference type="Pfam" id="PF01979"/>
    </source>
</evidence>
<dbReference type="PANTHER" id="PTHR43794">
    <property type="entry name" value="AMINOHYDROLASE SSNA-RELATED"/>
    <property type="match status" value="1"/>
</dbReference>
<evidence type="ECO:0000313" key="2">
    <source>
        <dbReference type="EMBL" id="GAA0364183.1"/>
    </source>
</evidence>
<sequence length="410" mass="43358">MSRILIRRGLVIDTEPAPRATPATDLLIEDGVITAVGPGLPAEGAEVIDARDHIVLPGFVDTHRHTWQSVLRSTAPYASLAEYLEAIVYGAAPRFRPEDVHAGNLAGALECLNSGITTLLDWSHIQRSPDHTDAAVTALRDSGIRAVFGYAHPAPDERRPGEVRRVLGLVGGRVSATLAAWGPGFASVEDTEADWRLARELGLRISVHVNGPGPIERLRDHGLLGADTTYIHLNGVTDEALKLIADSGGTASVAPVLEEQMRLGRPELGRLRAAGVRTTLGADAVTSVGGDMFGLMRAAFAATRADDPTVSAADVLRMATLDGAAALGLDDRIGSLRPGKQADLVLLRADTPNLVPLRDPITAVVTAADLSNVDTVLVGGEIVKRGGRLLRADLRRAFDLAERTAAHLAE</sequence>
<reference evidence="2 3" key="1">
    <citation type="journal article" date="2019" name="Int. J. Syst. Evol. Microbiol.">
        <title>The Global Catalogue of Microorganisms (GCM) 10K type strain sequencing project: providing services to taxonomists for standard genome sequencing and annotation.</title>
        <authorList>
            <consortium name="The Broad Institute Genomics Platform"/>
            <consortium name="The Broad Institute Genome Sequencing Center for Infectious Disease"/>
            <person name="Wu L."/>
            <person name="Ma J."/>
        </authorList>
    </citation>
    <scope>NUCLEOTIDE SEQUENCE [LARGE SCALE GENOMIC DNA]</scope>
    <source>
        <strain evidence="2 3">JCM 3146</strain>
    </source>
</reference>
<accession>A0ABN0XI46</accession>
<dbReference type="Proteomes" id="UP001501822">
    <property type="component" value="Unassembled WGS sequence"/>
</dbReference>
<dbReference type="Pfam" id="PF01979">
    <property type="entry name" value="Amidohydro_1"/>
    <property type="match status" value="1"/>
</dbReference>
<name>A0ABN0XI46_9ACTN</name>
<dbReference type="SUPFAM" id="SSF51338">
    <property type="entry name" value="Composite domain of metallo-dependent hydrolases"/>
    <property type="match status" value="1"/>
</dbReference>
<dbReference type="InterPro" id="IPR050287">
    <property type="entry name" value="MTA/SAH_deaminase"/>
</dbReference>
<dbReference type="InterPro" id="IPR032466">
    <property type="entry name" value="Metal_Hydrolase"/>
</dbReference>
<dbReference type="Gene3D" id="3.20.20.140">
    <property type="entry name" value="Metal-dependent hydrolases"/>
    <property type="match status" value="1"/>
</dbReference>
<proteinExistence type="predicted"/>
<dbReference type="InterPro" id="IPR006680">
    <property type="entry name" value="Amidohydro-rel"/>
</dbReference>
<keyword evidence="3" id="KW-1185">Reference proteome</keyword>